<evidence type="ECO:0000313" key="3">
    <source>
        <dbReference type="Proteomes" id="UP001221757"/>
    </source>
</evidence>
<comment type="caution">
    <text evidence="2">The sequence shown here is derived from an EMBL/GenBank/DDBJ whole genome shotgun (WGS) entry which is preliminary data.</text>
</comment>
<dbReference type="Proteomes" id="UP001221757">
    <property type="component" value="Unassembled WGS sequence"/>
</dbReference>
<proteinExistence type="predicted"/>
<reference evidence="2" key="1">
    <citation type="submission" date="2023-03" db="EMBL/GenBank/DDBJ databases">
        <title>Massive genome expansion in bonnet fungi (Mycena s.s.) driven by repeated elements and novel gene families across ecological guilds.</title>
        <authorList>
            <consortium name="Lawrence Berkeley National Laboratory"/>
            <person name="Harder C.B."/>
            <person name="Miyauchi S."/>
            <person name="Viragh M."/>
            <person name="Kuo A."/>
            <person name="Thoen E."/>
            <person name="Andreopoulos B."/>
            <person name="Lu D."/>
            <person name="Skrede I."/>
            <person name="Drula E."/>
            <person name="Henrissat B."/>
            <person name="Morin E."/>
            <person name="Kohler A."/>
            <person name="Barry K."/>
            <person name="LaButti K."/>
            <person name="Morin E."/>
            <person name="Salamov A."/>
            <person name="Lipzen A."/>
            <person name="Mereny Z."/>
            <person name="Hegedus B."/>
            <person name="Baldrian P."/>
            <person name="Stursova M."/>
            <person name="Weitz H."/>
            <person name="Taylor A."/>
            <person name="Grigoriev I.V."/>
            <person name="Nagy L.G."/>
            <person name="Martin F."/>
            <person name="Kauserud H."/>
        </authorList>
    </citation>
    <scope>NUCLEOTIDE SEQUENCE</scope>
    <source>
        <strain evidence="2">CBHHK067</strain>
    </source>
</reference>
<feature type="compositionally biased region" description="Basic residues" evidence="1">
    <location>
        <begin position="187"/>
        <end position="196"/>
    </location>
</feature>
<dbReference type="EMBL" id="JARKIE010000467">
    <property type="protein sequence ID" value="KAJ7635865.1"/>
    <property type="molecule type" value="Genomic_DNA"/>
</dbReference>
<feature type="region of interest" description="Disordered" evidence="1">
    <location>
        <begin position="380"/>
        <end position="399"/>
    </location>
</feature>
<protein>
    <submittedName>
        <fullName evidence="2">Uncharacterized protein</fullName>
    </submittedName>
</protein>
<keyword evidence="3" id="KW-1185">Reference proteome</keyword>
<gene>
    <name evidence="2" type="ORF">B0H17DRAFT_1149636</name>
</gene>
<sequence>MPCLYLFTIFIRMSPKKDRTTQNPPRKYGHSKTTAKPRMIIFLEDDGNFPTSNAHAKRAIARSGTSPRGKRLSEELGKELNSQPSSRLIPVLMFVVLRPVKAEMQLYYTGAQRTMPGQRLRECRPDPNSTPHPNTAREKSNEGESTLCRQTAHQMSIQGVLASPRTWVVAGGRIDSRKREELDGKSGRVHSHHSRRMGPSGRSEGSERDIQDMILGSTRLRAPTYRATARRAQITRAEGCASSAYDDGRRTQRERTIHKVLKWLDGVDELGVRESRGTSASSACDDRAGSKSETGYPAAKRWVNKCELRWIAGEGFKGRGRSVRDQCPGGSSRDGRITQHRHERAWAKGTGNEWRLHGAARAEWPSEFEKGLLTRAELRQGGDAPETQWPAPKQREKLKSTAATTAPYIPAFVRAISQSPNVVRHLEIPGEAKEDGGGIPAGRGRGWHWRFEKEREGGATRRGRDGSKTAVLIGVDDINIWLIAINTALIPPLRISDSGLVLACAHQKDHYVARQAPDSTHLIRIRILSRIRRSTCAPRNPHCTPLRAAGPSAAASAGSVCIGT</sequence>
<feature type="region of interest" description="Disordered" evidence="1">
    <location>
        <begin position="178"/>
        <end position="207"/>
    </location>
</feature>
<evidence type="ECO:0000313" key="2">
    <source>
        <dbReference type="EMBL" id="KAJ7635865.1"/>
    </source>
</evidence>
<feature type="region of interest" description="Disordered" evidence="1">
    <location>
        <begin position="115"/>
        <end position="146"/>
    </location>
</feature>
<organism evidence="2 3">
    <name type="scientific">Mycena rosella</name>
    <name type="common">Pink bonnet</name>
    <name type="synonym">Agaricus rosellus</name>
    <dbReference type="NCBI Taxonomy" id="1033263"/>
    <lineage>
        <taxon>Eukaryota</taxon>
        <taxon>Fungi</taxon>
        <taxon>Dikarya</taxon>
        <taxon>Basidiomycota</taxon>
        <taxon>Agaricomycotina</taxon>
        <taxon>Agaricomycetes</taxon>
        <taxon>Agaricomycetidae</taxon>
        <taxon>Agaricales</taxon>
        <taxon>Marasmiineae</taxon>
        <taxon>Mycenaceae</taxon>
        <taxon>Mycena</taxon>
    </lineage>
</organism>
<accession>A0AAD7C081</accession>
<feature type="region of interest" description="Disordered" evidence="1">
    <location>
        <begin position="274"/>
        <end position="295"/>
    </location>
</feature>
<name>A0AAD7C081_MYCRO</name>
<evidence type="ECO:0000256" key="1">
    <source>
        <dbReference type="SAM" id="MobiDB-lite"/>
    </source>
</evidence>
<feature type="region of interest" description="Disordered" evidence="1">
    <location>
        <begin position="57"/>
        <end position="81"/>
    </location>
</feature>
<dbReference type="AlphaFoldDB" id="A0AAD7C081"/>